<dbReference type="EMBL" id="DRBW01000232">
    <property type="protein sequence ID" value="HDM90803.1"/>
    <property type="molecule type" value="Genomic_DNA"/>
</dbReference>
<sequence>MKKEILLTLLCALPLWAGVNGFVETYNRYWVNADSGRWTWNENSFQALFEGAPSEKLHYYAELRFRTFGFPGISSLSDLQRKEKDRVFPYSLELKEAYADIYGFLLDDLDLRIGKQIIAWGTADKINPTSNLSPYDLEDFFDFGAKLGVNSLKATYTKDPWSFDLCFVPVFTPSTMPPPEYADVLFGGTGLSGDYQIRNFSDTIMMPENKITEASEAGSRVSTNIYNWDLSLSYFHGYIGFPLPEKAEMIPDSSSGTVDVRTFLSYPEVDVIGADFSGSLFGLGFWGEGALFVPEDYVLTREIVTPQGPVSSVDTILRRDEPYLKFVLGSDYTFGDGTYINAQYIHGFIHENGRDSLNDYLVFRLEKKFLNDELKIAPLSFAACVTDWGEPGDNYGFVWIPEIEYKPQDNIELTLGAFVIDGKGTGMFPRMKEHDELYFKTKLSF</sequence>
<dbReference type="AlphaFoldDB" id="A0A7C1BEQ5"/>
<evidence type="ECO:0008006" key="2">
    <source>
        <dbReference type="Google" id="ProtNLM"/>
    </source>
</evidence>
<name>A0A7C1BEQ5_UNCW3</name>
<dbReference type="Proteomes" id="UP000885931">
    <property type="component" value="Unassembled WGS sequence"/>
</dbReference>
<organism evidence="1">
    <name type="scientific">candidate division WOR-3 bacterium</name>
    <dbReference type="NCBI Taxonomy" id="2052148"/>
    <lineage>
        <taxon>Bacteria</taxon>
        <taxon>Bacteria division WOR-3</taxon>
    </lineage>
</organism>
<protein>
    <recommendedName>
        <fullName evidence="2">DUF1302 family protein</fullName>
    </recommendedName>
</protein>
<proteinExistence type="predicted"/>
<evidence type="ECO:0000313" key="1">
    <source>
        <dbReference type="EMBL" id="HDM90803.1"/>
    </source>
</evidence>
<gene>
    <name evidence="1" type="ORF">ENG67_06330</name>
</gene>
<accession>A0A7C1BEQ5</accession>
<reference evidence="1" key="1">
    <citation type="journal article" date="2020" name="mSystems">
        <title>Genome- and Community-Level Interaction Insights into Carbon Utilization and Element Cycling Functions of Hydrothermarchaeota in Hydrothermal Sediment.</title>
        <authorList>
            <person name="Zhou Z."/>
            <person name="Liu Y."/>
            <person name="Xu W."/>
            <person name="Pan J."/>
            <person name="Luo Z.H."/>
            <person name="Li M."/>
        </authorList>
    </citation>
    <scope>NUCLEOTIDE SEQUENCE [LARGE SCALE GENOMIC DNA]</scope>
    <source>
        <strain evidence="1">HyVt-237</strain>
    </source>
</reference>
<comment type="caution">
    <text evidence="1">The sequence shown here is derived from an EMBL/GenBank/DDBJ whole genome shotgun (WGS) entry which is preliminary data.</text>
</comment>